<accession>A0A3R7MW13</accession>
<evidence type="ECO:0000313" key="3">
    <source>
        <dbReference type="Proteomes" id="UP000283634"/>
    </source>
</evidence>
<dbReference type="AlphaFoldDB" id="A0A3R7MW13"/>
<comment type="caution">
    <text evidence="2">The sequence shown here is derived from an EMBL/GenBank/DDBJ whole genome shotgun (WGS) entry which is preliminary data.</text>
</comment>
<protein>
    <submittedName>
        <fullName evidence="2">Uncharacterized protein</fullName>
    </submittedName>
</protein>
<dbReference type="RefSeq" id="XP_029242619.1">
    <property type="nucleotide sequence ID" value="XM_029377550.1"/>
</dbReference>
<evidence type="ECO:0000256" key="1">
    <source>
        <dbReference type="SAM" id="MobiDB-lite"/>
    </source>
</evidence>
<reference evidence="2 3" key="1">
    <citation type="journal article" date="2018" name="BMC Genomics">
        <title>Genomic comparison of Trypanosoma conorhini and Trypanosoma rangeli to Trypanosoma cruzi strains of high and low virulence.</title>
        <authorList>
            <person name="Bradwell K.R."/>
            <person name="Koparde V.N."/>
            <person name="Matveyev A.V."/>
            <person name="Serrano M.G."/>
            <person name="Alves J.M."/>
            <person name="Parikh H."/>
            <person name="Huang B."/>
            <person name="Lee V."/>
            <person name="Espinosa-Alvarez O."/>
            <person name="Ortiz P.A."/>
            <person name="Costa-Martins A.G."/>
            <person name="Teixeira M.M."/>
            <person name="Buck G.A."/>
        </authorList>
    </citation>
    <scope>NUCLEOTIDE SEQUENCE [LARGE SCALE GENOMIC DNA]</scope>
    <source>
        <strain evidence="2 3">AM80</strain>
    </source>
</reference>
<name>A0A3R7MW13_TRYRA</name>
<feature type="compositionally biased region" description="Pro residues" evidence="1">
    <location>
        <begin position="60"/>
        <end position="69"/>
    </location>
</feature>
<dbReference type="Proteomes" id="UP000283634">
    <property type="component" value="Unassembled WGS sequence"/>
</dbReference>
<dbReference type="OrthoDB" id="240312at2759"/>
<proteinExistence type="predicted"/>
<dbReference type="EMBL" id="MKGL01000008">
    <property type="protein sequence ID" value="RNF12191.1"/>
    <property type="molecule type" value="Genomic_DNA"/>
</dbReference>
<dbReference type="GeneID" id="40324405"/>
<gene>
    <name evidence="2" type="ORF">TraAM80_00472</name>
</gene>
<organism evidence="2 3">
    <name type="scientific">Trypanosoma rangeli</name>
    <dbReference type="NCBI Taxonomy" id="5698"/>
    <lineage>
        <taxon>Eukaryota</taxon>
        <taxon>Discoba</taxon>
        <taxon>Euglenozoa</taxon>
        <taxon>Kinetoplastea</taxon>
        <taxon>Metakinetoplastina</taxon>
        <taxon>Trypanosomatida</taxon>
        <taxon>Trypanosomatidae</taxon>
        <taxon>Trypanosoma</taxon>
        <taxon>Herpetosoma</taxon>
    </lineage>
</organism>
<keyword evidence="3" id="KW-1185">Reference proteome</keyword>
<feature type="region of interest" description="Disordered" evidence="1">
    <location>
        <begin position="47"/>
        <end position="69"/>
    </location>
</feature>
<sequence length="172" mass="18603">MECVQRAASVQPRQSETVQVHASTCSVPPLTVQAVHRYGGSHSWHGAGSSTVSSLSTEPYRPPHLPPPPGREQSVYRFYGPRLREVFVETVPLRFGGRMTEALSSAAAHGTCGVNVYTEATGVFADFPCEEEGDLALVYSTVPWVREELQIPFGAGAEAPSLIVDDVFISWG</sequence>
<evidence type="ECO:0000313" key="2">
    <source>
        <dbReference type="EMBL" id="RNF12191.1"/>
    </source>
</evidence>